<protein>
    <submittedName>
        <fullName evidence="9">Potassium transporter Trk</fullName>
    </submittedName>
</protein>
<keyword evidence="2" id="KW-0813">Transport</keyword>
<dbReference type="Pfam" id="PF02386">
    <property type="entry name" value="TrkH"/>
    <property type="match status" value="1"/>
</dbReference>
<feature type="transmembrane region" description="Helical" evidence="8">
    <location>
        <begin position="445"/>
        <end position="466"/>
    </location>
</feature>
<evidence type="ECO:0000313" key="10">
    <source>
        <dbReference type="Proteomes" id="UP000410049"/>
    </source>
</evidence>
<feature type="transmembrane region" description="Helical" evidence="8">
    <location>
        <begin position="390"/>
        <end position="411"/>
    </location>
</feature>
<evidence type="ECO:0000313" key="9">
    <source>
        <dbReference type="EMBL" id="KAA8827766.1"/>
    </source>
</evidence>
<organism evidence="9 10">
    <name type="scientific">Bifidobacterium myosotis</name>
    <dbReference type="NCBI Taxonomy" id="1630166"/>
    <lineage>
        <taxon>Bacteria</taxon>
        <taxon>Bacillati</taxon>
        <taxon>Actinomycetota</taxon>
        <taxon>Actinomycetes</taxon>
        <taxon>Bifidobacteriales</taxon>
        <taxon>Bifidobacteriaceae</taxon>
        <taxon>Bifidobacterium</taxon>
    </lineage>
</organism>
<dbReference type="EMBL" id="RZUH01000005">
    <property type="protein sequence ID" value="KAA8827766.1"/>
    <property type="molecule type" value="Genomic_DNA"/>
</dbReference>
<feature type="transmembrane region" description="Helical" evidence="8">
    <location>
        <begin position="269"/>
        <end position="287"/>
    </location>
</feature>
<gene>
    <name evidence="9" type="ORF">EMO91_08015</name>
</gene>
<dbReference type="GO" id="GO:0008324">
    <property type="term" value="F:monoatomic cation transmembrane transporter activity"/>
    <property type="evidence" value="ECO:0007669"/>
    <property type="project" value="InterPro"/>
</dbReference>
<feature type="transmembrane region" description="Helical" evidence="8">
    <location>
        <begin position="82"/>
        <end position="100"/>
    </location>
</feature>
<dbReference type="Proteomes" id="UP000410049">
    <property type="component" value="Unassembled WGS sequence"/>
</dbReference>
<comment type="caution">
    <text evidence="9">The sequence shown here is derived from an EMBL/GenBank/DDBJ whole genome shotgun (WGS) entry which is preliminary data.</text>
</comment>
<name>A0A5M9ZJJ0_9BIFI</name>
<keyword evidence="7 8" id="KW-0472">Membrane</keyword>
<dbReference type="GO" id="GO:0005886">
    <property type="term" value="C:plasma membrane"/>
    <property type="evidence" value="ECO:0007669"/>
    <property type="project" value="UniProtKB-SubCell"/>
</dbReference>
<keyword evidence="5 8" id="KW-1133">Transmembrane helix</keyword>
<proteinExistence type="predicted"/>
<evidence type="ECO:0000256" key="3">
    <source>
        <dbReference type="ARBA" id="ARBA00022475"/>
    </source>
</evidence>
<feature type="transmembrane region" description="Helical" evidence="8">
    <location>
        <begin position="349"/>
        <end position="369"/>
    </location>
</feature>
<evidence type="ECO:0000256" key="6">
    <source>
        <dbReference type="ARBA" id="ARBA00023065"/>
    </source>
</evidence>
<feature type="transmembrane region" description="Helical" evidence="8">
    <location>
        <begin position="164"/>
        <end position="184"/>
    </location>
</feature>
<dbReference type="InterPro" id="IPR003445">
    <property type="entry name" value="Cat_transpt"/>
</dbReference>
<evidence type="ECO:0000256" key="7">
    <source>
        <dbReference type="ARBA" id="ARBA00023136"/>
    </source>
</evidence>
<keyword evidence="6" id="KW-0406">Ion transport</keyword>
<dbReference type="AlphaFoldDB" id="A0A5M9ZJJ0"/>
<feature type="transmembrane region" description="Helical" evidence="8">
    <location>
        <begin position="50"/>
        <end position="70"/>
    </location>
</feature>
<evidence type="ECO:0000256" key="4">
    <source>
        <dbReference type="ARBA" id="ARBA00022692"/>
    </source>
</evidence>
<evidence type="ECO:0000256" key="1">
    <source>
        <dbReference type="ARBA" id="ARBA00004651"/>
    </source>
</evidence>
<accession>A0A5M9ZJJ0</accession>
<feature type="transmembrane region" description="Helical" evidence="8">
    <location>
        <begin position="227"/>
        <end position="248"/>
    </location>
</feature>
<dbReference type="PANTHER" id="PTHR32024">
    <property type="entry name" value="TRK SYSTEM POTASSIUM UPTAKE PROTEIN TRKG-RELATED"/>
    <property type="match status" value="1"/>
</dbReference>
<evidence type="ECO:0000256" key="2">
    <source>
        <dbReference type="ARBA" id="ARBA00022448"/>
    </source>
</evidence>
<dbReference type="GO" id="GO:0030001">
    <property type="term" value="P:metal ion transport"/>
    <property type="evidence" value="ECO:0007669"/>
    <property type="project" value="UniProtKB-ARBA"/>
</dbReference>
<reference evidence="9 10" key="1">
    <citation type="journal article" date="2019" name="Syst. Appl. Microbiol.">
        <title>Characterization of Bifidobacterium species in feaces of the Egyptian fruit bat: Description of B. vespertilionis sp. nov. and B. rousetti sp. nov.</title>
        <authorList>
            <person name="Modesto M."/>
            <person name="Satti M."/>
            <person name="Watanabe K."/>
            <person name="Puglisi E."/>
            <person name="Morelli L."/>
            <person name="Huang C.-H."/>
            <person name="Liou J.-S."/>
            <person name="Miyashita M."/>
            <person name="Tamura T."/>
            <person name="Saito S."/>
            <person name="Mori K."/>
            <person name="Huang L."/>
            <person name="Sciavilla P."/>
            <person name="Sandri C."/>
            <person name="Spiezio C."/>
            <person name="Vitali F."/>
            <person name="Cavalieri D."/>
            <person name="Perpetuini G."/>
            <person name="Tofalo R."/>
            <person name="Bonetti A."/>
            <person name="Arita M."/>
            <person name="Mattarelli P."/>
        </authorList>
    </citation>
    <scope>NUCLEOTIDE SEQUENCE [LARGE SCALE GENOMIC DNA]</scope>
    <source>
        <strain evidence="9 10">RST17</strain>
    </source>
</reference>
<keyword evidence="4 8" id="KW-0812">Transmembrane</keyword>
<evidence type="ECO:0000256" key="8">
    <source>
        <dbReference type="SAM" id="Phobius"/>
    </source>
</evidence>
<comment type="subcellular location">
    <subcellularLocation>
        <location evidence="1">Cell membrane</location>
        <topology evidence="1">Multi-pass membrane protein</topology>
    </subcellularLocation>
</comment>
<evidence type="ECO:0000256" key="5">
    <source>
        <dbReference type="ARBA" id="ARBA00022989"/>
    </source>
</evidence>
<sequence length="485" mass="52090">MAVIRIGGVGAIRNGRTSPKPYRLRKPLISPKSQSGAQLPWAERLLGHPGLLTIAYFLSLTVIIALLLLIPAASREPGSTSPIVALFTALSALSTCGIPVENTATHWTVFGQAIILVGVQLGGLGVMTFAALITLFMNRRMNISQQLLTAREVGVTKLGEVKGVLAMVFATTFLMEAITFVALYPGLLRLNGHHWGIAAWEALFYAVSSFNNTGFTPDASGFYVNNWSVGLPVMVSAFLGTLGFPVLHEMSRTITRRLSPRRWSLHTKLTLSATFVLVAVSLIWFLADEWNNPALFANADASTRLRGALSSAVMPRSSGFDLSWVPWVSDETKLYMSVSMFIGGGSSSTAGGIHVTTFAVLVLTMLATFQGRDEVTAFRKRIPGRIVRSAISMTMACAIVVFVASMALMQVTGRSLTDALFETCSAFSLGGYTVGVADEDNPATMVILGAVMFFGRIGPMTIVYAINKPRGSVVIHYPDEPVSVG</sequence>
<dbReference type="PANTHER" id="PTHR32024:SF1">
    <property type="entry name" value="KTR SYSTEM POTASSIUM UPTAKE PROTEIN B"/>
    <property type="match status" value="1"/>
</dbReference>
<feature type="transmembrane region" description="Helical" evidence="8">
    <location>
        <begin position="112"/>
        <end position="137"/>
    </location>
</feature>
<keyword evidence="3" id="KW-1003">Cell membrane</keyword>